<organism evidence="2">
    <name type="scientific">viral metagenome</name>
    <dbReference type="NCBI Taxonomy" id="1070528"/>
    <lineage>
        <taxon>unclassified sequences</taxon>
        <taxon>metagenomes</taxon>
        <taxon>organismal metagenomes</taxon>
    </lineage>
</organism>
<evidence type="ECO:0000313" key="2">
    <source>
        <dbReference type="EMBL" id="QHT35347.1"/>
    </source>
</evidence>
<feature type="compositionally biased region" description="Basic residues" evidence="1">
    <location>
        <begin position="22"/>
        <end position="39"/>
    </location>
</feature>
<evidence type="ECO:0000256" key="1">
    <source>
        <dbReference type="SAM" id="MobiDB-lite"/>
    </source>
</evidence>
<name>A0A6C0F1G3_9ZZZZ</name>
<dbReference type="AlphaFoldDB" id="A0A6C0F1G3"/>
<reference evidence="2" key="1">
    <citation type="journal article" date="2020" name="Nature">
        <title>Giant virus diversity and host interactions through global metagenomics.</title>
        <authorList>
            <person name="Schulz F."/>
            <person name="Roux S."/>
            <person name="Paez-Espino D."/>
            <person name="Jungbluth S."/>
            <person name="Walsh D.A."/>
            <person name="Denef V.J."/>
            <person name="McMahon K.D."/>
            <person name="Konstantinidis K.T."/>
            <person name="Eloe-Fadrosh E.A."/>
            <person name="Kyrpides N.C."/>
            <person name="Woyke T."/>
        </authorList>
    </citation>
    <scope>NUCLEOTIDE SEQUENCE</scope>
    <source>
        <strain evidence="2">GVMAG-M-3300009180-1</strain>
    </source>
</reference>
<dbReference type="EMBL" id="MN739019">
    <property type="protein sequence ID" value="QHT35347.1"/>
    <property type="molecule type" value="Genomic_DNA"/>
</dbReference>
<protein>
    <submittedName>
        <fullName evidence="2">Uncharacterized protein</fullName>
    </submittedName>
</protein>
<feature type="region of interest" description="Disordered" evidence="1">
    <location>
        <begin position="13"/>
        <end position="39"/>
    </location>
</feature>
<proteinExistence type="predicted"/>
<accession>A0A6C0F1G3</accession>
<sequence>MFSKLLKKVLRTAKRTFGGKQQKQKQSKTMKKRSKAKGG</sequence>